<name>A0A3B0XZE7_9ZZZZ</name>
<evidence type="ECO:0008006" key="2">
    <source>
        <dbReference type="Google" id="ProtNLM"/>
    </source>
</evidence>
<dbReference type="CDD" id="cd03443">
    <property type="entry name" value="PaaI_thioesterase"/>
    <property type="match status" value="1"/>
</dbReference>
<protein>
    <recommendedName>
        <fullName evidence="2">DUF4442 domain-containing protein</fullName>
    </recommendedName>
</protein>
<dbReference type="AlphaFoldDB" id="A0A3B0XZE7"/>
<dbReference type="InterPro" id="IPR027961">
    <property type="entry name" value="DUF4442"/>
</dbReference>
<dbReference type="InterPro" id="IPR029069">
    <property type="entry name" value="HotDog_dom_sf"/>
</dbReference>
<proteinExistence type="predicted"/>
<dbReference type="SUPFAM" id="SSF54637">
    <property type="entry name" value="Thioesterase/thiol ester dehydrase-isomerase"/>
    <property type="match status" value="1"/>
</dbReference>
<dbReference type="Pfam" id="PF14539">
    <property type="entry name" value="DUF4442"/>
    <property type="match status" value="1"/>
</dbReference>
<dbReference type="EMBL" id="UOFN01000009">
    <property type="protein sequence ID" value="VAW72881.1"/>
    <property type="molecule type" value="Genomic_DNA"/>
</dbReference>
<dbReference type="Gene3D" id="3.10.129.10">
    <property type="entry name" value="Hotdog Thioesterase"/>
    <property type="match status" value="1"/>
</dbReference>
<gene>
    <name evidence="1" type="ORF">MNBD_GAMMA15-395</name>
</gene>
<reference evidence="1" key="1">
    <citation type="submission" date="2018-06" db="EMBL/GenBank/DDBJ databases">
        <authorList>
            <person name="Zhirakovskaya E."/>
        </authorList>
    </citation>
    <scope>NUCLEOTIDE SEQUENCE</scope>
</reference>
<sequence>MSHSIGPTLRRRWRQLSALPGGRWLFSRLLGRMAPYTGSIGALVDTLEPGHCRVLLKDRRAVRNHLRSIHAIALCNLGEVATGLALMNSLPDKTRGILVSICADYHHKARGTLHAECHCEIPADNQEQSCKITATITDDADETVTSVTATWLIGPEKTRNPDAN</sequence>
<organism evidence="1">
    <name type="scientific">hydrothermal vent metagenome</name>
    <dbReference type="NCBI Taxonomy" id="652676"/>
    <lineage>
        <taxon>unclassified sequences</taxon>
        <taxon>metagenomes</taxon>
        <taxon>ecological metagenomes</taxon>
    </lineage>
</organism>
<evidence type="ECO:0000313" key="1">
    <source>
        <dbReference type="EMBL" id="VAW72881.1"/>
    </source>
</evidence>
<accession>A0A3B0XZE7</accession>